<proteinExistence type="predicted"/>
<feature type="region of interest" description="Disordered" evidence="1">
    <location>
        <begin position="228"/>
        <end position="263"/>
    </location>
</feature>
<gene>
    <name evidence="3" type="ORF">PSTG_00148</name>
</gene>
<evidence type="ECO:0000256" key="2">
    <source>
        <dbReference type="SAM" id="Phobius"/>
    </source>
</evidence>
<dbReference type="OrthoDB" id="3246235at2759"/>
<dbReference type="AlphaFoldDB" id="A0A0L0W5S8"/>
<evidence type="ECO:0000313" key="4">
    <source>
        <dbReference type="Proteomes" id="UP000054564"/>
    </source>
</evidence>
<reference evidence="4" key="1">
    <citation type="submission" date="2014-03" db="EMBL/GenBank/DDBJ databases">
        <title>The Genome Sequence of Puccinia striiformis f. sp. tritici PST-78.</title>
        <authorList>
            <consortium name="The Broad Institute Genome Sequencing Platform"/>
            <person name="Cuomo C."/>
            <person name="Hulbert S."/>
            <person name="Chen X."/>
            <person name="Walker B."/>
            <person name="Young S.K."/>
            <person name="Zeng Q."/>
            <person name="Gargeya S."/>
            <person name="Fitzgerald M."/>
            <person name="Haas B."/>
            <person name="Abouelleil A."/>
            <person name="Alvarado L."/>
            <person name="Arachchi H.M."/>
            <person name="Berlin A.M."/>
            <person name="Chapman S.B."/>
            <person name="Goldberg J."/>
            <person name="Griggs A."/>
            <person name="Gujja S."/>
            <person name="Hansen M."/>
            <person name="Howarth C."/>
            <person name="Imamovic A."/>
            <person name="Larimer J."/>
            <person name="McCowan C."/>
            <person name="Montmayeur A."/>
            <person name="Murphy C."/>
            <person name="Neiman D."/>
            <person name="Pearson M."/>
            <person name="Priest M."/>
            <person name="Roberts A."/>
            <person name="Saif S."/>
            <person name="Shea T."/>
            <person name="Sisk P."/>
            <person name="Sykes S."/>
            <person name="Wortman J."/>
            <person name="Nusbaum C."/>
            <person name="Birren B."/>
        </authorList>
    </citation>
    <scope>NUCLEOTIDE SEQUENCE [LARGE SCALE GENOMIC DNA]</scope>
    <source>
        <strain evidence="4">race PST-78</strain>
    </source>
</reference>
<organism evidence="3 4">
    <name type="scientific">Puccinia striiformis f. sp. tritici PST-78</name>
    <dbReference type="NCBI Taxonomy" id="1165861"/>
    <lineage>
        <taxon>Eukaryota</taxon>
        <taxon>Fungi</taxon>
        <taxon>Dikarya</taxon>
        <taxon>Basidiomycota</taxon>
        <taxon>Pucciniomycotina</taxon>
        <taxon>Pucciniomycetes</taxon>
        <taxon>Pucciniales</taxon>
        <taxon>Pucciniaceae</taxon>
        <taxon>Puccinia</taxon>
    </lineage>
</organism>
<comment type="caution">
    <text evidence="3">The sequence shown here is derived from an EMBL/GenBank/DDBJ whole genome shotgun (WGS) entry which is preliminary data.</text>
</comment>
<dbReference type="EMBL" id="AJIL01000002">
    <property type="protein sequence ID" value="KNF06836.1"/>
    <property type="molecule type" value="Genomic_DNA"/>
</dbReference>
<keyword evidence="2" id="KW-0812">Transmembrane</keyword>
<keyword evidence="2" id="KW-1133">Transmembrane helix</keyword>
<feature type="transmembrane region" description="Helical" evidence="2">
    <location>
        <begin position="67"/>
        <end position="90"/>
    </location>
</feature>
<feature type="compositionally biased region" description="Polar residues" evidence="1">
    <location>
        <begin position="241"/>
        <end position="251"/>
    </location>
</feature>
<evidence type="ECO:0000313" key="3">
    <source>
        <dbReference type="EMBL" id="KNF06836.1"/>
    </source>
</evidence>
<sequence length="386" mass="43013">MPTVKITNKTSRPINVALSIIVPIHFQNELLPTQTWETQVGSVWFKFECREDDGSNRYSISQSAMTLGLFSLTGASIALVTFPLAITGLAPIAGSSCAFLTALAGKPLIVAAATPEVLTLTTWIATNLTRKTVYQIASEQGLKEEELEKTLQETSTLLEGIKYLCLPTATNSPGEKTEEPGRAGTPEFTPADTNIKNPLLGILDPELLNRFIKFYSSKTDGKIAHVEIQPEPQKPSPFEVSPSNRQINDPNTTKRKKPVKESPLDSLTSVFHEFSKFQRQTMIKRKKRKLVKKDSSADLDPLHVDLDTNSIRASKTITHLDHQKAEEEDWELVEREIDSKGEDQLTLNVNETIYIGFNALYQFEWHINQDIGKNGGTKFKLVDKSS</sequence>
<keyword evidence="2" id="KW-0472">Membrane</keyword>
<protein>
    <submittedName>
        <fullName evidence="3">Uncharacterized protein</fullName>
    </submittedName>
</protein>
<dbReference type="Proteomes" id="UP000054564">
    <property type="component" value="Unassembled WGS sequence"/>
</dbReference>
<accession>A0A0L0W5S8</accession>
<name>A0A0L0W5S8_9BASI</name>
<keyword evidence="4" id="KW-1185">Reference proteome</keyword>
<evidence type="ECO:0000256" key="1">
    <source>
        <dbReference type="SAM" id="MobiDB-lite"/>
    </source>
</evidence>
<feature type="region of interest" description="Disordered" evidence="1">
    <location>
        <begin position="169"/>
        <end position="191"/>
    </location>
</feature>